<comment type="caution">
    <text evidence="18">The sequence shown here is derived from an EMBL/GenBank/DDBJ whole genome shotgun (WGS) entry which is preliminary data.</text>
</comment>
<keyword evidence="5 16" id="KW-0479">Metal-binding</keyword>
<feature type="domain" description="HMA" evidence="17">
    <location>
        <begin position="16"/>
        <end position="81"/>
    </location>
</feature>
<evidence type="ECO:0000256" key="11">
    <source>
        <dbReference type="ARBA" id="ARBA00022967"/>
    </source>
</evidence>
<dbReference type="Gene3D" id="2.70.150.10">
    <property type="entry name" value="Calcium-transporting ATPase, cytoplasmic transduction domain A"/>
    <property type="match status" value="1"/>
</dbReference>
<evidence type="ECO:0000256" key="1">
    <source>
        <dbReference type="ARBA" id="ARBA00004127"/>
    </source>
</evidence>
<evidence type="ECO:0000256" key="13">
    <source>
        <dbReference type="ARBA" id="ARBA00023008"/>
    </source>
</evidence>
<evidence type="ECO:0000256" key="12">
    <source>
        <dbReference type="ARBA" id="ARBA00022989"/>
    </source>
</evidence>
<dbReference type="Pfam" id="PF00702">
    <property type="entry name" value="Hydrolase"/>
    <property type="match status" value="1"/>
</dbReference>
<dbReference type="RefSeq" id="WP_224044160.1">
    <property type="nucleotide sequence ID" value="NZ_CAJZAH010000007.1"/>
</dbReference>
<keyword evidence="13" id="KW-0186">Copper</keyword>
<dbReference type="SUPFAM" id="SSF55008">
    <property type="entry name" value="HMA, heavy metal-associated domain"/>
    <property type="match status" value="2"/>
</dbReference>
<keyword evidence="8" id="KW-0187">Copper transport</keyword>
<keyword evidence="3" id="KW-0813">Transport</keyword>
<keyword evidence="19" id="KW-1185">Reference proteome</keyword>
<dbReference type="EMBL" id="CAJZAH010000007">
    <property type="protein sequence ID" value="CAG9182469.1"/>
    <property type="molecule type" value="Genomic_DNA"/>
</dbReference>
<feature type="transmembrane region" description="Helical" evidence="16">
    <location>
        <begin position="823"/>
        <end position="843"/>
    </location>
</feature>
<evidence type="ECO:0000313" key="19">
    <source>
        <dbReference type="Proteomes" id="UP000721236"/>
    </source>
</evidence>
<dbReference type="NCBIfam" id="TIGR01525">
    <property type="entry name" value="ATPase-IB_hvy"/>
    <property type="match status" value="1"/>
</dbReference>
<evidence type="ECO:0000256" key="9">
    <source>
        <dbReference type="ARBA" id="ARBA00022840"/>
    </source>
</evidence>
<dbReference type="SUPFAM" id="SSF81665">
    <property type="entry name" value="Calcium ATPase, transmembrane domain M"/>
    <property type="match status" value="1"/>
</dbReference>
<evidence type="ECO:0000256" key="6">
    <source>
        <dbReference type="ARBA" id="ARBA00022737"/>
    </source>
</evidence>
<dbReference type="InterPro" id="IPR017969">
    <property type="entry name" value="Heavy-metal-associated_CS"/>
</dbReference>
<dbReference type="InterPro" id="IPR023214">
    <property type="entry name" value="HAD_sf"/>
</dbReference>
<accession>A0ABN7Z920</accession>
<feature type="transmembrane region" description="Helical" evidence="16">
    <location>
        <begin position="800"/>
        <end position="817"/>
    </location>
</feature>
<dbReference type="SFLD" id="SFLDS00003">
    <property type="entry name" value="Haloacid_Dehalogenase"/>
    <property type="match status" value="1"/>
</dbReference>
<dbReference type="SFLD" id="SFLDG00002">
    <property type="entry name" value="C1.7:_P-type_atpase_like"/>
    <property type="match status" value="1"/>
</dbReference>
<evidence type="ECO:0000256" key="10">
    <source>
        <dbReference type="ARBA" id="ARBA00022842"/>
    </source>
</evidence>
<organism evidence="18 19">
    <name type="scientific">Cupriavidus respiraculi</name>
    <dbReference type="NCBI Taxonomy" id="195930"/>
    <lineage>
        <taxon>Bacteria</taxon>
        <taxon>Pseudomonadati</taxon>
        <taxon>Pseudomonadota</taxon>
        <taxon>Betaproteobacteria</taxon>
        <taxon>Burkholderiales</taxon>
        <taxon>Burkholderiaceae</taxon>
        <taxon>Cupriavidus</taxon>
    </lineage>
</organism>
<dbReference type="PANTHER" id="PTHR43520:SF8">
    <property type="entry name" value="P-TYPE CU(+) TRANSPORTER"/>
    <property type="match status" value="1"/>
</dbReference>
<gene>
    <name evidence="18" type="primary">copA_2</name>
    <name evidence="18" type="ORF">LMG21510_04587</name>
</gene>
<dbReference type="Pfam" id="PF00403">
    <property type="entry name" value="HMA"/>
    <property type="match status" value="2"/>
</dbReference>
<dbReference type="CDD" id="cd00371">
    <property type="entry name" value="HMA"/>
    <property type="match status" value="2"/>
</dbReference>
<dbReference type="Gene3D" id="3.30.70.100">
    <property type="match status" value="2"/>
</dbReference>
<feature type="domain" description="HMA" evidence="17">
    <location>
        <begin position="83"/>
        <end position="149"/>
    </location>
</feature>
<dbReference type="InterPro" id="IPR036412">
    <property type="entry name" value="HAD-like_sf"/>
</dbReference>
<dbReference type="PROSITE" id="PS00154">
    <property type="entry name" value="ATPASE_E1_E2"/>
    <property type="match status" value="1"/>
</dbReference>
<feature type="transmembrane region" description="Helical" evidence="16">
    <location>
        <begin position="447"/>
        <end position="473"/>
    </location>
</feature>
<keyword evidence="6" id="KW-0677">Repeat</keyword>
<dbReference type="SUPFAM" id="SSF81653">
    <property type="entry name" value="Calcium ATPase, transduction domain A"/>
    <property type="match status" value="1"/>
</dbReference>
<evidence type="ECO:0000259" key="17">
    <source>
        <dbReference type="PROSITE" id="PS50846"/>
    </source>
</evidence>
<reference evidence="18 19" key="1">
    <citation type="submission" date="2021-08" db="EMBL/GenBank/DDBJ databases">
        <authorList>
            <person name="Peeters C."/>
        </authorList>
    </citation>
    <scope>NUCLEOTIDE SEQUENCE [LARGE SCALE GENOMIC DNA]</scope>
    <source>
        <strain evidence="18 19">LMG 21510</strain>
    </source>
</reference>
<keyword evidence="9 16" id="KW-0067">ATP-binding</keyword>
<keyword evidence="16" id="KW-1003">Cell membrane</keyword>
<evidence type="ECO:0000256" key="3">
    <source>
        <dbReference type="ARBA" id="ARBA00022448"/>
    </source>
</evidence>
<dbReference type="CDD" id="cd02094">
    <property type="entry name" value="P-type_ATPase_Cu-like"/>
    <property type="match status" value="1"/>
</dbReference>
<feature type="transmembrane region" description="Helical" evidence="16">
    <location>
        <begin position="259"/>
        <end position="277"/>
    </location>
</feature>
<dbReference type="NCBIfam" id="TIGR01494">
    <property type="entry name" value="ATPase_P-type"/>
    <property type="match status" value="2"/>
</dbReference>
<protein>
    <submittedName>
        <fullName evidence="18">Copper-exporting P-type ATPase</fullName>
    </submittedName>
</protein>
<evidence type="ECO:0000256" key="15">
    <source>
        <dbReference type="ARBA" id="ARBA00023136"/>
    </source>
</evidence>
<evidence type="ECO:0000313" key="18">
    <source>
        <dbReference type="EMBL" id="CAG9182469.1"/>
    </source>
</evidence>
<dbReference type="InterPro" id="IPR006121">
    <property type="entry name" value="HMA_dom"/>
</dbReference>
<dbReference type="Gene3D" id="3.40.50.1000">
    <property type="entry name" value="HAD superfamily/HAD-like"/>
    <property type="match status" value="1"/>
</dbReference>
<dbReference type="Proteomes" id="UP000721236">
    <property type="component" value="Unassembled WGS sequence"/>
</dbReference>
<proteinExistence type="inferred from homology"/>
<comment type="subcellular location">
    <subcellularLocation>
        <location evidence="16">Cell membrane</location>
    </subcellularLocation>
    <subcellularLocation>
        <location evidence="1">Endomembrane system</location>
        <topology evidence="1">Multi-pass membrane protein</topology>
    </subcellularLocation>
</comment>
<dbReference type="InterPro" id="IPR006122">
    <property type="entry name" value="HMA_Cu_ion-bd"/>
</dbReference>
<keyword evidence="12 16" id="KW-1133">Transmembrane helix</keyword>
<keyword evidence="11" id="KW-1278">Translocase</keyword>
<dbReference type="PANTHER" id="PTHR43520">
    <property type="entry name" value="ATP7, ISOFORM B"/>
    <property type="match status" value="1"/>
</dbReference>
<dbReference type="InterPro" id="IPR001757">
    <property type="entry name" value="P_typ_ATPase"/>
</dbReference>
<evidence type="ECO:0000256" key="8">
    <source>
        <dbReference type="ARBA" id="ARBA00022796"/>
    </source>
</evidence>
<feature type="transmembrane region" description="Helical" evidence="16">
    <location>
        <begin position="200"/>
        <end position="219"/>
    </location>
</feature>
<dbReference type="InterPro" id="IPR023298">
    <property type="entry name" value="ATPase_P-typ_TM_dom_sf"/>
</dbReference>
<feature type="transmembrane region" description="Helical" evidence="16">
    <location>
        <begin position="414"/>
        <end position="435"/>
    </location>
</feature>
<dbReference type="PRINTS" id="PR00119">
    <property type="entry name" value="CATATPASE"/>
</dbReference>
<evidence type="ECO:0000256" key="7">
    <source>
        <dbReference type="ARBA" id="ARBA00022741"/>
    </source>
</evidence>
<dbReference type="SFLD" id="SFLDF00027">
    <property type="entry name" value="p-type_atpase"/>
    <property type="match status" value="1"/>
</dbReference>
<feature type="transmembrane region" description="Helical" evidence="16">
    <location>
        <begin position="231"/>
        <end position="253"/>
    </location>
</feature>
<dbReference type="Gene3D" id="3.40.1110.10">
    <property type="entry name" value="Calcium-transporting ATPase, cytoplasmic domain N"/>
    <property type="match status" value="1"/>
</dbReference>
<dbReference type="InterPro" id="IPR044492">
    <property type="entry name" value="P_typ_ATPase_HD_dom"/>
</dbReference>
<keyword evidence="14" id="KW-0406">Ion transport</keyword>
<dbReference type="InterPro" id="IPR023299">
    <property type="entry name" value="ATPase_P-typ_cyto_dom_N"/>
</dbReference>
<dbReference type="PROSITE" id="PS01047">
    <property type="entry name" value="HMA_1"/>
    <property type="match status" value="2"/>
</dbReference>
<dbReference type="InterPro" id="IPR059000">
    <property type="entry name" value="ATPase_P-type_domA"/>
</dbReference>
<dbReference type="SUPFAM" id="SSF56784">
    <property type="entry name" value="HAD-like"/>
    <property type="match status" value="1"/>
</dbReference>
<name>A0ABN7Z920_9BURK</name>
<keyword evidence="4 16" id="KW-0812">Transmembrane</keyword>
<sequence>MATSTYPLSPAPADSAEWRLPIEGMTCASCVRRVETALGKVPGVRAASVNLATEQATLQADSPEVLPAAAAAVAAAGYAIAHATIALDIADMTCASCVGRVEKALRAVPGVVDAQVNLASERAEVTVMRGAVDAAALAAAVARAGYAATPVRDDAAAPDAAAGADFWSGPWAVAVPALLSLPLLAPMVLPWYGLHWMLPAWVQWLLATPVQFVFGWRFYRAGWKAVRAGAGNMDLLVALGTSAAYGLSLWLMWRDPTGTPHLYFESAAVVITLVRLGKWLESRAKRQTAAAIRALAALRPETATVRRGGAETSVPLADVRVGDEVVVRPGERIPVDAVVVEGESHADESMLTGESLPVAKHPGERLTGGAINGEGRLVARTVAVGTETVLARIIRMVEHAQAAKAPIQRLVDRVSAVFVPVVLAIALATLLGWGLPGGDWQAGWLNAVAVLVIACPCALGLATPAAIIAGTGVGARAGILIKDAEALETAHRVNVVAFDKTGTLTQGRPRVVALHAARPGQGQGAANRSEEAGGDTVVGAANDGADDGVDQAGRILLTRLAALQAGSEHPLARAVVEAAVAHEIAVTPARDIRALPGRGIAGTVDGMALQLGSERLRAELGADPGRIAQTAERLQRDGCTVSWLMAVDGSGEARTARVLGLVGFGDELKPGARAAVQRLRAAGVRTAMLTGDNRGAARRVGEALGIDEVVAEVLPQDKAARVAALRDAGGDGRGRAVVAMVGDGINDAPALAAADVGIAMSTGTDVAMQAAGITLMRGDPALVADALALSARTVRKIRQNLFWAFVYNVVGIPLAAAGMLNPVVAGAAMALSSVSVVGNALLLRRWRPSPAARPSEENA</sequence>
<evidence type="ECO:0000256" key="5">
    <source>
        <dbReference type="ARBA" id="ARBA00022723"/>
    </source>
</evidence>
<keyword evidence="15 16" id="KW-0472">Membrane</keyword>
<dbReference type="InterPro" id="IPR018303">
    <property type="entry name" value="ATPase_P-typ_P_site"/>
</dbReference>
<dbReference type="PRINTS" id="PR00943">
    <property type="entry name" value="CUATPASE"/>
</dbReference>
<keyword evidence="7 16" id="KW-0547">Nucleotide-binding</keyword>
<evidence type="ECO:0000256" key="14">
    <source>
        <dbReference type="ARBA" id="ARBA00023065"/>
    </source>
</evidence>
<evidence type="ECO:0000256" key="4">
    <source>
        <dbReference type="ARBA" id="ARBA00022692"/>
    </source>
</evidence>
<dbReference type="Pfam" id="PF00122">
    <property type="entry name" value="E1-E2_ATPase"/>
    <property type="match status" value="1"/>
</dbReference>
<dbReference type="InterPro" id="IPR036163">
    <property type="entry name" value="HMA_dom_sf"/>
</dbReference>
<dbReference type="InterPro" id="IPR008250">
    <property type="entry name" value="ATPase_P-typ_transduc_dom_A_sf"/>
</dbReference>
<dbReference type="NCBIfam" id="TIGR00003">
    <property type="entry name" value="copper ion binding protein"/>
    <property type="match status" value="1"/>
</dbReference>
<comment type="similarity">
    <text evidence="2 16">Belongs to the cation transport ATPase (P-type) (TC 3.A.3) family. Type IB subfamily.</text>
</comment>
<dbReference type="InterPro" id="IPR027256">
    <property type="entry name" value="P-typ_ATPase_IB"/>
</dbReference>
<dbReference type="PROSITE" id="PS50846">
    <property type="entry name" value="HMA_2"/>
    <property type="match status" value="2"/>
</dbReference>
<evidence type="ECO:0000256" key="2">
    <source>
        <dbReference type="ARBA" id="ARBA00006024"/>
    </source>
</evidence>
<keyword evidence="10" id="KW-0460">Magnesium</keyword>
<evidence type="ECO:0000256" key="16">
    <source>
        <dbReference type="RuleBase" id="RU362081"/>
    </source>
</evidence>